<proteinExistence type="predicted"/>
<dbReference type="Proteomes" id="UP000294593">
    <property type="component" value="Unassembled WGS sequence"/>
</dbReference>
<evidence type="ECO:0000313" key="2">
    <source>
        <dbReference type="EMBL" id="TDP83841.1"/>
    </source>
</evidence>
<reference evidence="2 3" key="1">
    <citation type="submission" date="2019-03" db="EMBL/GenBank/DDBJ databases">
        <title>Genomic Encyclopedia of Type Strains, Phase IV (KMG-IV): sequencing the most valuable type-strain genomes for metagenomic binning, comparative biology and taxonomic classification.</title>
        <authorList>
            <person name="Goeker M."/>
        </authorList>
    </citation>
    <scope>NUCLEOTIDE SEQUENCE [LARGE SCALE GENOMIC DNA]</scope>
    <source>
        <strain evidence="2 3">DSM 11901</strain>
    </source>
</reference>
<accession>A0A4R6RCE0</accession>
<evidence type="ECO:0000256" key="1">
    <source>
        <dbReference type="SAM" id="MobiDB-lite"/>
    </source>
</evidence>
<sequence length="91" mass="9846">MGALLKYLLLALVVLWLLYSPAVRGRLRGQSRHKGDGGKPTKATQPAKPVQADRIEPCAHCGVHLPVSEALHDIGGRVYCSEAHRLAGPRD</sequence>
<protein>
    <submittedName>
        <fullName evidence="2">Uncharacterized protein</fullName>
    </submittedName>
</protein>
<dbReference type="NCBIfam" id="NF041023">
    <property type="entry name" value="PP0621_fam"/>
    <property type="match status" value="1"/>
</dbReference>
<keyword evidence="3" id="KW-1185">Reference proteome</keyword>
<dbReference type="AlphaFoldDB" id="A0A4R6RCE0"/>
<evidence type="ECO:0000313" key="3">
    <source>
        <dbReference type="Proteomes" id="UP000294593"/>
    </source>
</evidence>
<feature type="region of interest" description="Disordered" evidence="1">
    <location>
        <begin position="28"/>
        <end position="50"/>
    </location>
</feature>
<name>A0A4R6RCE0_9BURK</name>
<organism evidence="2 3">
    <name type="scientific">Aquabacterium commune</name>
    <dbReference type="NCBI Taxonomy" id="70586"/>
    <lineage>
        <taxon>Bacteria</taxon>
        <taxon>Pseudomonadati</taxon>
        <taxon>Pseudomonadota</taxon>
        <taxon>Betaproteobacteria</taxon>
        <taxon>Burkholderiales</taxon>
        <taxon>Aquabacterium</taxon>
    </lineage>
</organism>
<dbReference type="InterPro" id="IPR049708">
    <property type="entry name" value="PP0621-like"/>
</dbReference>
<comment type="caution">
    <text evidence="2">The sequence shown here is derived from an EMBL/GenBank/DDBJ whole genome shotgun (WGS) entry which is preliminary data.</text>
</comment>
<dbReference type="EMBL" id="SNXW01000004">
    <property type="protein sequence ID" value="TDP83841.1"/>
    <property type="molecule type" value="Genomic_DNA"/>
</dbReference>
<gene>
    <name evidence="2" type="ORF">EV672_104222</name>
</gene>